<comment type="caution">
    <text evidence="2">The sequence shown here is derived from an EMBL/GenBank/DDBJ whole genome shotgun (WGS) entry which is preliminary data.</text>
</comment>
<organism evidence="2 3">
    <name type="scientific">Staphylotrichum longicolle</name>
    <dbReference type="NCBI Taxonomy" id="669026"/>
    <lineage>
        <taxon>Eukaryota</taxon>
        <taxon>Fungi</taxon>
        <taxon>Dikarya</taxon>
        <taxon>Ascomycota</taxon>
        <taxon>Pezizomycotina</taxon>
        <taxon>Sordariomycetes</taxon>
        <taxon>Sordariomycetidae</taxon>
        <taxon>Sordariales</taxon>
        <taxon>Chaetomiaceae</taxon>
        <taxon>Staphylotrichum</taxon>
    </lineage>
</organism>
<reference evidence="2" key="1">
    <citation type="submission" date="2023-02" db="EMBL/GenBank/DDBJ databases">
        <authorList>
            <person name="Palmer J.M."/>
        </authorList>
    </citation>
    <scope>NUCLEOTIDE SEQUENCE</scope>
    <source>
        <strain evidence="2">FW57</strain>
    </source>
</reference>
<dbReference type="Proteomes" id="UP001197093">
    <property type="component" value="Unassembled WGS sequence"/>
</dbReference>
<dbReference type="EMBL" id="JAHCVI010000001">
    <property type="protein sequence ID" value="KAG7291341.1"/>
    <property type="molecule type" value="Genomic_DNA"/>
</dbReference>
<feature type="signal peptide" evidence="1">
    <location>
        <begin position="1"/>
        <end position="21"/>
    </location>
</feature>
<keyword evidence="1" id="KW-0732">Signal</keyword>
<evidence type="ECO:0000313" key="2">
    <source>
        <dbReference type="EMBL" id="KAG7291341.1"/>
    </source>
</evidence>
<evidence type="ECO:0000256" key="1">
    <source>
        <dbReference type="SAM" id="SignalP"/>
    </source>
</evidence>
<gene>
    <name evidence="2" type="ORF">NEMBOFW57_001356</name>
</gene>
<keyword evidence="3" id="KW-1185">Reference proteome</keyword>
<accession>A0AAD4F0Z7</accession>
<dbReference type="AlphaFoldDB" id="A0AAD4F0Z7"/>
<evidence type="ECO:0000313" key="3">
    <source>
        <dbReference type="Proteomes" id="UP001197093"/>
    </source>
</evidence>
<name>A0AAD4F0Z7_9PEZI</name>
<protein>
    <submittedName>
        <fullName evidence="2">Uncharacterized protein</fullName>
    </submittedName>
</protein>
<feature type="chain" id="PRO_5042274020" evidence="1">
    <location>
        <begin position="22"/>
        <end position="385"/>
    </location>
</feature>
<proteinExistence type="predicted"/>
<sequence>MFVPLLSLGVLAFSLCARSLCDKRPGPEFPGKHSFHGIAGEDLNVTSLPANVDVRPFVAAPSVKNGPSRAHNWTASMLGPQHMLSKRAPDPLPRRYGPLWSQGNNCVFCPEQEPLEQDALRLFYQLKPDKMKTYMRGTPADLYNKCVFYTKAEDRNTALASPATDWACLHNKYTAWHLWPNKRMAQQNPNVRDFYGAYEPGNWLYKLVELKRTRPPRLKRPSYAVQYFQAMSQAMAESCSGEVVIFTERPENMAELYSTKQPDSRDCRNIWGDKERPALRSLKRRGVVTNLYVIDARGYFGPPSATPTVYDYNVVTDRITGVSNKVFVPGFGRLMPRELLSNDTARAQWEKVHRLEKRSCSRDSGVASELPGADYFAGWYDQYPG</sequence>